<dbReference type="OrthoDB" id="18170at2759"/>
<dbReference type="PROSITE" id="PS00943">
    <property type="entry name" value="UBIA"/>
    <property type="match status" value="1"/>
</dbReference>
<dbReference type="UniPathway" id="UPA00232"/>
<keyword evidence="9" id="KW-0999">Mitochondrion inner membrane</keyword>
<dbReference type="Gene3D" id="1.10.357.140">
    <property type="entry name" value="UbiA prenyltransferase"/>
    <property type="match status" value="1"/>
</dbReference>
<evidence type="ECO:0000256" key="9">
    <source>
        <dbReference type="HAMAP-Rule" id="MF_03189"/>
    </source>
</evidence>
<feature type="transmembrane region" description="Helical" evidence="9">
    <location>
        <begin position="293"/>
        <end position="312"/>
    </location>
</feature>
<comment type="similarity">
    <text evidence="4 9">Belongs to the UbiA prenyltransferase family.</text>
</comment>
<dbReference type="UniPathway" id="UPA00213"/>
<protein>
    <recommendedName>
        <fullName evidence="9">4-hydroxybenzoate polyprenyltransferase, mitochondrial</fullName>
        <shortName evidence="9">4-HB polyprenyltransferase</shortName>
        <ecNumber evidence="9">2.5.1.39</ecNumber>
    </recommendedName>
    <alternativeName>
        <fullName evidence="9">Para-hydroxybenzoate--polyprenyltransferase</fullName>
        <shortName evidence="9">PHB:PPT</shortName>
        <shortName evidence="9">PHB:polyprenyltransferase</shortName>
    </alternativeName>
</protein>
<comment type="function">
    <text evidence="9">Catalyzes the prenylation of para-hydroxybenzoate (PHB) with an all-trans polyprenyl group. Mediates the second step in the final reaction sequence of coenzyme Q (CoQ) biosynthesis, which is the condensation of the polyisoprenoid side chain with PHB, generating the first membrane-bound Q intermediate.</text>
</comment>
<dbReference type="PANTHER" id="PTHR11048:SF28">
    <property type="entry name" value="4-HYDROXYBENZOATE POLYPRENYLTRANSFERASE, MITOCHONDRIAL"/>
    <property type="match status" value="1"/>
</dbReference>
<comment type="pathway">
    <text evidence="3">Secondary metabolite biosynthesis; terpenoid biosynthesis.</text>
</comment>
<dbReference type="FunFam" id="1.20.120.1780:FF:000001">
    <property type="entry name" value="4-hydroxybenzoate octaprenyltransferase"/>
    <property type="match status" value="1"/>
</dbReference>
<dbReference type="InterPro" id="IPR030470">
    <property type="entry name" value="UbiA_prenylTrfase_CS"/>
</dbReference>
<dbReference type="InterPro" id="IPR006370">
    <property type="entry name" value="HB_polyprenyltransferase-like"/>
</dbReference>
<dbReference type="FunCoup" id="A0A3N4M6S0">
    <property type="interactions" value="352"/>
</dbReference>
<dbReference type="GO" id="GO:0008412">
    <property type="term" value="F:4-hydroxybenzoate polyprenyltransferase activity"/>
    <property type="evidence" value="ECO:0007669"/>
    <property type="project" value="UniProtKB-EC"/>
</dbReference>
<evidence type="ECO:0000313" key="10">
    <source>
        <dbReference type="EMBL" id="RPB28391.1"/>
    </source>
</evidence>
<organism evidence="10 11">
    <name type="scientific">Terfezia boudieri ATCC MYA-4762</name>
    <dbReference type="NCBI Taxonomy" id="1051890"/>
    <lineage>
        <taxon>Eukaryota</taxon>
        <taxon>Fungi</taxon>
        <taxon>Dikarya</taxon>
        <taxon>Ascomycota</taxon>
        <taxon>Pezizomycotina</taxon>
        <taxon>Pezizomycetes</taxon>
        <taxon>Pezizales</taxon>
        <taxon>Pezizaceae</taxon>
        <taxon>Terfezia</taxon>
    </lineage>
</organism>
<dbReference type="HAMAP" id="MF_01635">
    <property type="entry name" value="UbiA"/>
    <property type="match status" value="1"/>
</dbReference>
<dbReference type="Proteomes" id="UP000267821">
    <property type="component" value="Unassembled WGS sequence"/>
</dbReference>
<feature type="transmembrane region" description="Helical" evidence="9">
    <location>
        <begin position="318"/>
        <end position="335"/>
    </location>
</feature>
<dbReference type="CDD" id="cd13959">
    <property type="entry name" value="PT_UbiA_COQ2"/>
    <property type="match status" value="1"/>
</dbReference>
<dbReference type="EMBL" id="ML121529">
    <property type="protein sequence ID" value="RPB28391.1"/>
    <property type="molecule type" value="Genomic_DNA"/>
</dbReference>
<dbReference type="GO" id="GO:0005743">
    <property type="term" value="C:mitochondrial inner membrane"/>
    <property type="evidence" value="ECO:0007669"/>
    <property type="project" value="UniProtKB-SubCell"/>
</dbReference>
<evidence type="ECO:0000256" key="8">
    <source>
        <dbReference type="ARBA" id="ARBA00023136"/>
    </source>
</evidence>
<reference evidence="10 11" key="1">
    <citation type="journal article" date="2018" name="Nat. Ecol. Evol.">
        <title>Pezizomycetes genomes reveal the molecular basis of ectomycorrhizal truffle lifestyle.</title>
        <authorList>
            <person name="Murat C."/>
            <person name="Payen T."/>
            <person name="Noel B."/>
            <person name="Kuo A."/>
            <person name="Morin E."/>
            <person name="Chen J."/>
            <person name="Kohler A."/>
            <person name="Krizsan K."/>
            <person name="Balestrini R."/>
            <person name="Da Silva C."/>
            <person name="Montanini B."/>
            <person name="Hainaut M."/>
            <person name="Levati E."/>
            <person name="Barry K.W."/>
            <person name="Belfiori B."/>
            <person name="Cichocki N."/>
            <person name="Clum A."/>
            <person name="Dockter R.B."/>
            <person name="Fauchery L."/>
            <person name="Guy J."/>
            <person name="Iotti M."/>
            <person name="Le Tacon F."/>
            <person name="Lindquist E.A."/>
            <person name="Lipzen A."/>
            <person name="Malagnac F."/>
            <person name="Mello A."/>
            <person name="Molinier V."/>
            <person name="Miyauchi S."/>
            <person name="Poulain J."/>
            <person name="Riccioni C."/>
            <person name="Rubini A."/>
            <person name="Sitrit Y."/>
            <person name="Splivallo R."/>
            <person name="Traeger S."/>
            <person name="Wang M."/>
            <person name="Zifcakova L."/>
            <person name="Wipf D."/>
            <person name="Zambonelli A."/>
            <person name="Paolocci F."/>
            <person name="Nowrousian M."/>
            <person name="Ottonello S."/>
            <person name="Baldrian P."/>
            <person name="Spatafora J.W."/>
            <person name="Henrissat B."/>
            <person name="Nagy L.G."/>
            <person name="Aury J.M."/>
            <person name="Wincker P."/>
            <person name="Grigoriev I.V."/>
            <person name="Bonfante P."/>
            <person name="Martin F.M."/>
        </authorList>
    </citation>
    <scope>NUCLEOTIDE SEQUENCE [LARGE SCALE GENOMIC DNA]</scope>
    <source>
        <strain evidence="10 11">ATCC MYA-4762</strain>
    </source>
</reference>
<dbReference type="Pfam" id="PF01040">
    <property type="entry name" value="UbiA"/>
    <property type="match status" value="1"/>
</dbReference>
<comment type="subcellular location">
    <subcellularLocation>
        <location evidence="2">Membrane</location>
        <topology evidence="2">Multi-pass membrane protein</topology>
    </subcellularLocation>
    <subcellularLocation>
        <location evidence="9">Mitochondrion inner membrane</location>
        <topology evidence="9">Multi-pass membrane protein</topology>
        <orientation evidence="9">Matrix side</orientation>
    </subcellularLocation>
</comment>
<proteinExistence type="inferred from homology"/>
<dbReference type="Gene3D" id="1.20.120.1780">
    <property type="entry name" value="UbiA prenyltransferase"/>
    <property type="match status" value="1"/>
</dbReference>
<dbReference type="STRING" id="1051890.A0A3N4M6S0"/>
<feature type="transmembrane region" description="Helical" evidence="9">
    <location>
        <begin position="347"/>
        <end position="366"/>
    </location>
</feature>
<comment type="pathway">
    <text evidence="9">Cofactor biosynthesis; ubiquinone biosynthesis.</text>
</comment>
<evidence type="ECO:0000256" key="2">
    <source>
        <dbReference type="ARBA" id="ARBA00004141"/>
    </source>
</evidence>
<evidence type="ECO:0000313" key="11">
    <source>
        <dbReference type="Proteomes" id="UP000267821"/>
    </source>
</evidence>
<dbReference type="GO" id="GO:0016114">
    <property type="term" value="P:terpenoid biosynthetic process"/>
    <property type="evidence" value="ECO:0007669"/>
    <property type="project" value="UniProtKB-UniPathway"/>
</dbReference>
<evidence type="ECO:0000256" key="1">
    <source>
        <dbReference type="ARBA" id="ARBA00001946"/>
    </source>
</evidence>
<evidence type="ECO:0000256" key="5">
    <source>
        <dbReference type="ARBA" id="ARBA00022679"/>
    </source>
</evidence>
<keyword evidence="5 9" id="KW-0808">Transferase</keyword>
<keyword evidence="9" id="KW-0414">Isoprene biosynthesis</keyword>
<dbReference type="FunFam" id="1.10.357.140:FF:000008">
    <property type="entry name" value="4-hydroxybenzoate octaprenyltransferase"/>
    <property type="match status" value="1"/>
</dbReference>
<keyword evidence="9" id="KW-0831">Ubiquinone biosynthesis</keyword>
<keyword evidence="6 9" id="KW-0812">Transmembrane</keyword>
<dbReference type="AlphaFoldDB" id="A0A3N4M6S0"/>
<comment type="cofactor">
    <cofactor evidence="1 9">
        <name>Mg(2+)</name>
        <dbReference type="ChEBI" id="CHEBI:18420"/>
    </cofactor>
</comment>
<evidence type="ECO:0000256" key="3">
    <source>
        <dbReference type="ARBA" id="ARBA00004721"/>
    </source>
</evidence>
<evidence type="ECO:0000256" key="4">
    <source>
        <dbReference type="ARBA" id="ARBA00005985"/>
    </source>
</evidence>
<evidence type="ECO:0000256" key="6">
    <source>
        <dbReference type="ARBA" id="ARBA00022692"/>
    </source>
</evidence>
<dbReference type="InterPro" id="IPR039653">
    <property type="entry name" value="Prenyltransferase"/>
</dbReference>
<dbReference type="InterPro" id="IPR000537">
    <property type="entry name" value="UbiA_prenyltransferase"/>
</dbReference>
<evidence type="ECO:0000256" key="7">
    <source>
        <dbReference type="ARBA" id="ARBA00022989"/>
    </source>
</evidence>
<keyword evidence="11" id="KW-1185">Reference proteome</keyword>
<dbReference type="GO" id="GO:0006744">
    <property type="term" value="P:ubiquinone biosynthetic process"/>
    <property type="evidence" value="ECO:0007669"/>
    <property type="project" value="UniProtKB-UniRule"/>
</dbReference>
<dbReference type="InterPro" id="IPR044878">
    <property type="entry name" value="UbiA_sf"/>
</dbReference>
<comment type="catalytic activity">
    <reaction evidence="9">
        <text>an all-trans-polyprenyl diphosphate + 4-hydroxybenzoate = a 4-hydroxy-3-(all-trans-polyprenyl)benzoate + diphosphate</text>
        <dbReference type="Rhea" id="RHEA:44504"/>
        <dbReference type="Rhea" id="RHEA-COMP:9514"/>
        <dbReference type="Rhea" id="RHEA-COMP:9564"/>
        <dbReference type="ChEBI" id="CHEBI:17879"/>
        <dbReference type="ChEBI" id="CHEBI:33019"/>
        <dbReference type="ChEBI" id="CHEBI:58914"/>
        <dbReference type="ChEBI" id="CHEBI:78396"/>
        <dbReference type="EC" id="2.5.1.39"/>
    </reaction>
</comment>
<keyword evidence="9" id="KW-0496">Mitochondrion</keyword>
<dbReference type="EC" id="2.5.1.39" evidence="9"/>
<name>A0A3N4M6S0_9PEZI</name>
<feature type="transmembrane region" description="Helical" evidence="9">
    <location>
        <begin position="243"/>
        <end position="262"/>
    </location>
</feature>
<sequence length="387" mass="41248">MFRALSFGAGLARLCPIRPPRGKSTPSLSPRRCSAPKLLRQDRPLHLARVSTVISPSAPDVYQPPTTGILSYLPSSWVPYGELIRLDKPAGTTYLFLPCLWSTILASTLTPVPAAISSMIGTTALFAAGAVIMRGAGCTVNDYWDRAFDPLVARTKFRPIARGAITPRQTLGFLAGQLSAGACVLFSLPTECIYWGIPSLILVATYPLAKRVTHYPQFVLGLAYSWGALLGFPAMGLSLTDPAILATAGCLYASNVAWTVLYDTIYAHQDVSDDIKAGVKSIAVKHESDTKKIMVGAGVIQLGFLSAAGVLAGCGPTFFVGSVGGAAAGLGWMIYRARLRVASDCWYWFRWCAVAVGGVAIGGGLFTEYLAQRSGLYGNERKEALEA</sequence>
<keyword evidence="7 9" id="KW-1133">Transmembrane helix</keyword>
<keyword evidence="8 9" id="KW-0472">Membrane</keyword>
<gene>
    <name evidence="10" type="ORF">L211DRAFT_855364</name>
</gene>
<dbReference type="InParanoid" id="A0A3N4M6S0"/>
<feature type="transmembrane region" description="Helical" evidence="9">
    <location>
        <begin position="218"/>
        <end position="237"/>
    </location>
</feature>
<dbReference type="NCBIfam" id="TIGR01474">
    <property type="entry name" value="ubiA_proteo"/>
    <property type="match status" value="1"/>
</dbReference>
<dbReference type="PANTHER" id="PTHR11048">
    <property type="entry name" value="PRENYLTRANSFERASES"/>
    <property type="match status" value="1"/>
</dbReference>
<accession>A0A3N4M6S0</accession>